<sequence length="292" mass="31649">MILENPKEAQKYSGSASDPHTDNEPVTSPSRPLAQVTDDAPPPYYSFERELGISTDPPAALDFSTVKGIRIEKFRGSISGTYCIDPDVSGDDSAQSQGRTNDRRAELRLGKTTGLFSSPDASFRARHGAISLNLAIKGPSEQCKHATVDVANIYGDISVDFQSLHSGNHLNLSVCSRRGRITVLLPRNFCGDVQISNRKRGGYDILPGLASSIRNMKGQRRKTTLYVGEGSLSPGRSLSDAAVDHCWVTSRFGKIVVGLSGEDEMPVKQQGDNLWKQLGAYFRGSSNNACVN</sequence>
<evidence type="ECO:0000313" key="2">
    <source>
        <dbReference type="Proteomes" id="UP000790709"/>
    </source>
</evidence>
<keyword evidence="2" id="KW-1185">Reference proteome</keyword>
<dbReference type="Proteomes" id="UP000790709">
    <property type="component" value="Unassembled WGS sequence"/>
</dbReference>
<accession>A0ACB8BQ22</accession>
<reference evidence="1" key="1">
    <citation type="journal article" date="2021" name="New Phytol.">
        <title>Evolutionary innovations through gain and loss of genes in the ectomycorrhizal Boletales.</title>
        <authorList>
            <person name="Wu G."/>
            <person name="Miyauchi S."/>
            <person name="Morin E."/>
            <person name="Kuo A."/>
            <person name="Drula E."/>
            <person name="Varga T."/>
            <person name="Kohler A."/>
            <person name="Feng B."/>
            <person name="Cao Y."/>
            <person name="Lipzen A."/>
            <person name="Daum C."/>
            <person name="Hundley H."/>
            <person name="Pangilinan J."/>
            <person name="Johnson J."/>
            <person name="Barry K."/>
            <person name="LaButti K."/>
            <person name="Ng V."/>
            <person name="Ahrendt S."/>
            <person name="Min B."/>
            <person name="Choi I.G."/>
            <person name="Park H."/>
            <person name="Plett J.M."/>
            <person name="Magnuson J."/>
            <person name="Spatafora J.W."/>
            <person name="Nagy L.G."/>
            <person name="Henrissat B."/>
            <person name="Grigoriev I.V."/>
            <person name="Yang Z.L."/>
            <person name="Xu J."/>
            <person name="Martin F.M."/>
        </authorList>
    </citation>
    <scope>NUCLEOTIDE SEQUENCE</scope>
    <source>
        <strain evidence="1">KUC20120723A-06</strain>
    </source>
</reference>
<comment type="caution">
    <text evidence="1">The sequence shown here is derived from an EMBL/GenBank/DDBJ whole genome shotgun (WGS) entry which is preliminary data.</text>
</comment>
<organism evidence="1 2">
    <name type="scientific">Leucogyrophana mollusca</name>
    <dbReference type="NCBI Taxonomy" id="85980"/>
    <lineage>
        <taxon>Eukaryota</taxon>
        <taxon>Fungi</taxon>
        <taxon>Dikarya</taxon>
        <taxon>Basidiomycota</taxon>
        <taxon>Agaricomycotina</taxon>
        <taxon>Agaricomycetes</taxon>
        <taxon>Agaricomycetidae</taxon>
        <taxon>Boletales</taxon>
        <taxon>Boletales incertae sedis</taxon>
        <taxon>Leucogyrophana</taxon>
    </lineage>
</organism>
<name>A0ACB8BQ22_9AGAM</name>
<gene>
    <name evidence="1" type="ORF">BV22DRAFT_1031926</name>
</gene>
<dbReference type="EMBL" id="MU266368">
    <property type="protein sequence ID" value="KAH7927318.1"/>
    <property type="molecule type" value="Genomic_DNA"/>
</dbReference>
<protein>
    <submittedName>
        <fullName evidence="1">Uncharacterized protein</fullName>
    </submittedName>
</protein>
<evidence type="ECO:0000313" key="1">
    <source>
        <dbReference type="EMBL" id="KAH7927318.1"/>
    </source>
</evidence>
<proteinExistence type="predicted"/>